<evidence type="ECO:0000313" key="5">
    <source>
        <dbReference type="EMBL" id="GGJ84641.1"/>
    </source>
</evidence>
<dbReference type="Proteomes" id="UP000635983">
    <property type="component" value="Unassembled WGS sequence"/>
</dbReference>
<protein>
    <submittedName>
        <fullName evidence="5">Endonuclease</fullName>
    </submittedName>
</protein>
<dbReference type="InterPro" id="IPR040255">
    <property type="entry name" value="Non-specific_endonuclease"/>
</dbReference>
<dbReference type="InterPro" id="IPR001604">
    <property type="entry name" value="Endo_G_ENPP1-like_dom"/>
</dbReference>
<evidence type="ECO:0000313" key="6">
    <source>
        <dbReference type="Proteomes" id="UP000635983"/>
    </source>
</evidence>
<dbReference type="SUPFAM" id="SSF54060">
    <property type="entry name" value="His-Me finger endonucleases"/>
    <property type="match status" value="1"/>
</dbReference>
<keyword evidence="5" id="KW-0540">Nuclease</keyword>
<dbReference type="SMART" id="SM00477">
    <property type="entry name" value="NUC"/>
    <property type="match status" value="1"/>
</dbReference>
<dbReference type="SMART" id="SM00892">
    <property type="entry name" value="Endonuclease_NS"/>
    <property type="match status" value="1"/>
</dbReference>
<dbReference type="InterPro" id="IPR044929">
    <property type="entry name" value="DNA/RNA_non-sp_Endonuclease_sf"/>
</dbReference>
<dbReference type="PANTHER" id="PTHR13966:SF5">
    <property type="entry name" value="ENDONUCLEASE G, MITOCHONDRIAL"/>
    <property type="match status" value="1"/>
</dbReference>
<keyword evidence="2" id="KW-0479">Metal-binding</keyword>
<dbReference type="EMBL" id="BMPO01000002">
    <property type="protein sequence ID" value="GGJ84641.1"/>
    <property type="molecule type" value="Genomic_DNA"/>
</dbReference>
<feature type="binding site" evidence="2">
    <location>
        <position position="180"/>
    </location>
    <ligand>
        <name>Mg(2+)</name>
        <dbReference type="ChEBI" id="CHEBI:18420"/>
        <note>catalytic</note>
    </ligand>
</feature>
<dbReference type="GO" id="GO:0004519">
    <property type="term" value="F:endonuclease activity"/>
    <property type="evidence" value="ECO:0007669"/>
    <property type="project" value="UniProtKB-KW"/>
</dbReference>
<dbReference type="Gene3D" id="3.40.570.10">
    <property type="entry name" value="Extracellular Endonuclease, subunit A"/>
    <property type="match status" value="1"/>
</dbReference>
<dbReference type="RefSeq" id="WP_188981900.1">
    <property type="nucleotide sequence ID" value="NZ_BMPO01000002.1"/>
</dbReference>
<keyword evidence="5" id="KW-0378">Hydrolase</keyword>
<evidence type="ECO:0000259" key="3">
    <source>
        <dbReference type="SMART" id="SM00477"/>
    </source>
</evidence>
<proteinExistence type="predicted"/>
<feature type="domain" description="DNA/RNA non-specific endonuclease/pyrophosphatase/phosphodiesterase" evidence="4">
    <location>
        <begin position="83"/>
        <end position="287"/>
    </location>
</feature>
<gene>
    <name evidence="5" type="ORF">GCM10009304_08330</name>
</gene>
<dbReference type="CDD" id="cd00091">
    <property type="entry name" value="NUC"/>
    <property type="match status" value="1"/>
</dbReference>
<organism evidence="5 6">
    <name type="scientific">Pseudomonas matsuisoli</name>
    <dbReference type="NCBI Taxonomy" id="1515666"/>
    <lineage>
        <taxon>Bacteria</taxon>
        <taxon>Pseudomonadati</taxon>
        <taxon>Pseudomonadota</taxon>
        <taxon>Gammaproteobacteria</taxon>
        <taxon>Pseudomonadales</taxon>
        <taxon>Pseudomonadaceae</taxon>
        <taxon>Pseudomonas</taxon>
    </lineage>
</organism>
<evidence type="ECO:0000256" key="1">
    <source>
        <dbReference type="PIRSR" id="PIRSR640255-1"/>
    </source>
</evidence>
<evidence type="ECO:0000256" key="2">
    <source>
        <dbReference type="PIRSR" id="PIRSR640255-2"/>
    </source>
</evidence>
<evidence type="ECO:0000259" key="4">
    <source>
        <dbReference type="SMART" id="SM00892"/>
    </source>
</evidence>
<keyword evidence="6" id="KW-1185">Reference proteome</keyword>
<feature type="domain" description="ENPP1-3/EXOG-like endonuclease/phosphodiesterase" evidence="3">
    <location>
        <begin position="84"/>
        <end position="287"/>
    </location>
</feature>
<dbReference type="InterPro" id="IPR044925">
    <property type="entry name" value="His-Me_finger_sf"/>
</dbReference>
<feature type="active site" description="Proton acceptor" evidence="1">
    <location>
        <position position="146"/>
    </location>
</feature>
<comment type="caution">
    <text evidence="5">The sequence shown here is derived from an EMBL/GenBank/DDBJ whole genome shotgun (WGS) entry which is preliminary data.</text>
</comment>
<keyword evidence="5" id="KW-0255">Endonuclease</keyword>
<dbReference type="PANTHER" id="PTHR13966">
    <property type="entry name" value="ENDONUCLEASE RELATED"/>
    <property type="match status" value="1"/>
</dbReference>
<dbReference type="InterPro" id="IPR020821">
    <property type="entry name" value="ENPP1-3/EXOG-like_nuc-like"/>
</dbReference>
<name>A0A917PM80_9PSED</name>
<dbReference type="Pfam" id="PF01223">
    <property type="entry name" value="Endonuclease_NS"/>
    <property type="match status" value="1"/>
</dbReference>
<dbReference type="AlphaFoldDB" id="A0A917PM80"/>
<dbReference type="GO" id="GO:0003676">
    <property type="term" value="F:nucleic acid binding"/>
    <property type="evidence" value="ECO:0007669"/>
    <property type="project" value="InterPro"/>
</dbReference>
<dbReference type="GO" id="GO:0046872">
    <property type="term" value="F:metal ion binding"/>
    <property type="evidence" value="ECO:0007669"/>
    <property type="project" value="UniProtKB-KW"/>
</dbReference>
<sequence length="312" mass="35674">MPTVNLNHRPRLADLRRLGGTLSLLSPVTARKAVRRTPAEELRNRLGYQSDFLGPFKVTWPRLVEERAHDALEVPGKDTYRLDYTHFSITLSKSRRLALIAGVNIEGSQMVDVPRSNDRWALDGRVADDAQAGEWLYSDNLLDRGHLVRRQDPNWGSDAEQANADTFHFTNCAPQMASFNQKNWLDLEDYLLENTRRWQARATVFTGPVFGENDQEYRGVRIPKAFWKVVAFLSDDGKPSATAYMVDQSRDLERLEAAFGRFRTYQRSVAYVEHVTGLDFGSLSRYDGFSNEERETGTRIEAELLTLDDIQL</sequence>
<reference evidence="5" key="1">
    <citation type="journal article" date="2014" name="Int. J. Syst. Evol. Microbiol.">
        <title>Complete genome sequence of Corynebacterium casei LMG S-19264T (=DSM 44701T), isolated from a smear-ripened cheese.</title>
        <authorList>
            <consortium name="US DOE Joint Genome Institute (JGI-PGF)"/>
            <person name="Walter F."/>
            <person name="Albersmeier A."/>
            <person name="Kalinowski J."/>
            <person name="Ruckert C."/>
        </authorList>
    </citation>
    <scope>NUCLEOTIDE SEQUENCE</scope>
    <source>
        <strain evidence="5">JCM 30078</strain>
    </source>
</reference>
<accession>A0A917PM80</accession>
<reference evidence="5" key="2">
    <citation type="submission" date="2020-09" db="EMBL/GenBank/DDBJ databases">
        <authorList>
            <person name="Sun Q."/>
            <person name="Ohkuma M."/>
        </authorList>
    </citation>
    <scope>NUCLEOTIDE SEQUENCE</scope>
    <source>
        <strain evidence="5">JCM 30078</strain>
    </source>
</reference>
<dbReference type="GO" id="GO:0016787">
    <property type="term" value="F:hydrolase activity"/>
    <property type="evidence" value="ECO:0007669"/>
    <property type="project" value="InterPro"/>
</dbReference>